<dbReference type="AlphaFoldDB" id="A0A553HQE0"/>
<gene>
    <name evidence="2" type="ORF">FHL15_008891</name>
</gene>
<dbReference type="SUPFAM" id="SSF81296">
    <property type="entry name" value="E set domains"/>
    <property type="match status" value="1"/>
</dbReference>
<sequence length="738" mass="79212">MQIRVTYNVMLGYDNTEHRVVRLVVSCQTTGNLESTSFVLGRSRSAFSARSLKRRGTELQHYSDTLPKGCFVVRRPTEPLQEISFLSPLYYLDLQKIISLLKNEASPPRWTVTADSFQPGNEAVKAIDGNISTFWHSAYSPTIAPLPHYIQLDMKKSYVINGVSYQPRQDGSLNGNIGQHTVTLSNDGTTWSSPVQFGTWLNDKVTKSTFFSNATARYVRITAQTEAQGANNPWSSMAELNVYSPNINLDASTFQPPPISQGRWDSTVVLPIVAAAGALSAQGNLIFWSAFRPDLFGSGTGQTLTALWTPSSQTVTQRTVTETHPYMFITDLSLGKRANASPKMTCFAQQEYKHVQPSEFGLDKRSADGHPARLPSERDRSDGRIFTIGGSWSGGQGGKNGEIYSPAANKWTSLPGAVVAPMLTADAMGVYRADNHAWLFAYKANSVFQAGPSKNMNWYNVTGSGSYTSAGTRSADGDAMCGNAVMFDATTGSILSAGGSPSYQDSNATPNAHLIKLGNVGAAPTVTKLPNMANARAFANGVVLPDGTVLIIGGQSYPIPFTDTTPVFPAELFDPKTNTWRTLASIAVPRTYHSIALLLPDATVVAGGGGLCGTGCMQNHFDLQVFSPPYLFNSDGTRATRPAITLVSATQIRPGASLTITTAQSVASFSLIRYGSATHTVNTDQRRVPLSVTSVTGLAHVVNLPTDPGVLVPGYWMLFAINSAGVPSVATTIKILAS</sequence>
<dbReference type="InterPro" id="IPR037293">
    <property type="entry name" value="Gal_Oxidase_central_sf"/>
</dbReference>
<dbReference type="SUPFAM" id="SSF50965">
    <property type="entry name" value="Galactose oxidase, central domain"/>
    <property type="match status" value="1"/>
</dbReference>
<dbReference type="CDD" id="cd02851">
    <property type="entry name" value="E_set_GO_C"/>
    <property type="match status" value="1"/>
</dbReference>
<dbReference type="STRING" id="2512241.A0A553HQE0"/>
<dbReference type="InterPro" id="IPR008979">
    <property type="entry name" value="Galactose-bd-like_sf"/>
</dbReference>
<dbReference type="Proteomes" id="UP000319160">
    <property type="component" value="Unassembled WGS sequence"/>
</dbReference>
<dbReference type="Gene3D" id="2.60.40.10">
    <property type="entry name" value="Immunoglobulins"/>
    <property type="match status" value="1"/>
</dbReference>
<dbReference type="PANTHER" id="PTHR32208:SF68">
    <property type="entry name" value="GALACTOSE OXIDASE"/>
    <property type="match status" value="1"/>
</dbReference>
<dbReference type="PANTHER" id="PTHR32208">
    <property type="entry name" value="SECRETED PROTEIN-RELATED"/>
    <property type="match status" value="1"/>
</dbReference>
<accession>A0A553HQE0</accession>
<dbReference type="InterPro" id="IPR013783">
    <property type="entry name" value="Ig-like_fold"/>
</dbReference>
<dbReference type="Pfam" id="PF00754">
    <property type="entry name" value="F5_F8_type_C"/>
    <property type="match status" value="1"/>
</dbReference>
<evidence type="ECO:0000313" key="2">
    <source>
        <dbReference type="EMBL" id="TRX90163.1"/>
    </source>
</evidence>
<dbReference type="Pfam" id="PF09118">
    <property type="entry name" value="GO-like_E_set"/>
    <property type="match status" value="1"/>
</dbReference>
<dbReference type="Pfam" id="PF01344">
    <property type="entry name" value="Kelch_1"/>
    <property type="match status" value="1"/>
</dbReference>
<dbReference type="SUPFAM" id="SSF49785">
    <property type="entry name" value="Galactose-binding domain-like"/>
    <property type="match status" value="1"/>
</dbReference>
<dbReference type="EMBL" id="VFLP01000058">
    <property type="protein sequence ID" value="TRX90163.1"/>
    <property type="molecule type" value="Genomic_DNA"/>
</dbReference>
<evidence type="ECO:0000313" key="3">
    <source>
        <dbReference type="Proteomes" id="UP000319160"/>
    </source>
</evidence>
<dbReference type="Gene3D" id="2.60.120.260">
    <property type="entry name" value="Galactose-binding domain-like"/>
    <property type="match status" value="1"/>
</dbReference>
<keyword evidence="3" id="KW-1185">Reference proteome</keyword>
<evidence type="ECO:0000259" key="1">
    <source>
        <dbReference type="PROSITE" id="PS50022"/>
    </source>
</evidence>
<dbReference type="InterPro" id="IPR015202">
    <property type="entry name" value="GO-like_E_set"/>
</dbReference>
<dbReference type="OrthoDB" id="2019572at2759"/>
<protein>
    <recommendedName>
        <fullName evidence="1">F5/8 type C domain-containing protein</fullName>
    </recommendedName>
</protein>
<dbReference type="InterPro" id="IPR011043">
    <property type="entry name" value="Gal_Oxase/kelch_b-propeller"/>
</dbReference>
<proteinExistence type="predicted"/>
<dbReference type="SMART" id="SM00612">
    <property type="entry name" value="Kelch"/>
    <property type="match status" value="2"/>
</dbReference>
<dbReference type="InterPro" id="IPR000421">
    <property type="entry name" value="FA58C"/>
</dbReference>
<dbReference type="InterPro" id="IPR006652">
    <property type="entry name" value="Kelch_1"/>
</dbReference>
<name>A0A553HQE0_9PEZI</name>
<reference evidence="3" key="1">
    <citation type="submission" date="2019-06" db="EMBL/GenBank/DDBJ databases">
        <title>Draft genome sequence of the griseofulvin-producing fungus Xylaria cubensis strain G536.</title>
        <authorList>
            <person name="Mead M.E."/>
            <person name="Raja H.A."/>
            <person name="Steenwyk J.L."/>
            <person name="Knowles S.L."/>
            <person name="Oberlies N.H."/>
            <person name="Rokas A."/>
        </authorList>
    </citation>
    <scope>NUCLEOTIDE SEQUENCE [LARGE SCALE GENOMIC DNA]</scope>
    <source>
        <strain evidence="3">G536</strain>
    </source>
</reference>
<comment type="caution">
    <text evidence="2">The sequence shown here is derived from an EMBL/GenBank/DDBJ whole genome shotgun (WGS) entry which is preliminary data.</text>
</comment>
<dbReference type="PROSITE" id="PS50022">
    <property type="entry name" value="FA58C_3"/>
    <property type="match status" value="1"/>
</dbReference>
<dbReference type="Gene3D" id="2.130.10.80">
    <property type="entry name" value="Galactose oxidase/kelch, beta-propeller"/>
    <property type="match status" value="1"/>
</dbReference>
<dbReference type="InterPro" id="IPR014756">
    <property type="entry name" value="Ig_E-set"/>
</dbReference>
<organism evidence="2 3">
    <name type="scientific">Xylaria flabelliformis</name>
    <dbReference type="NCBI Taxonomy" id="2512241"/>
    <lineage>
        <taxon>Eukaryota</taxon>
        <taxon>Fungi</taxon>
        <taxon>Dikarya</taxon>
        <taxon>Ascomycota</taxon>
        <taxon>Pezizomycotina</taxon>
        <taxon>Sordariomycetes</taxon>
        <taxon>Xylariomycetidae</taxon>
        <taxon>Xylariales</taxon>
        <taxon>Xylariaceae</taxon>
        <taxon>Xylaria</taxon>
    </lineage>
</organism>
<feature type="domain" description="F5/8 type C" evidence="1">
    <location>
        <begin position="93"/>
        <end position="245"/>
    </location>
</feature>